<comment type="caution">
    <text evidence="1">The sequence shown here is derived from an EMBL/GenBank/DDBJ whole genome shotgun (WGS) entry which is preliminary data.</text>
</comment>
<gene>
    <name evidence="1" type="ORF">HPP92_012742</name>
</gene>
<organism evidence="1 2">
    <name type="scientific">Vanilla planifolia</name>
    <name type="common">Vanilla</name>
    <dbReference type="NCBI Taxonomy" id="51239"/>
    <lineage>
        <taxon>Eukaryota</taxon>
        <taxon>Viridiplantae</taxon>
        <taxon>Streptophyta</taxon>
        <taxon>Embryophyta</taxon>
        <taxon>Tracheophyta</taxon>
        <taxon>Spermatophyta</taxon>
        <taxon>Magnoliopsida</taxon>
        <taxon>Liliopsida</taxon>
        <taxon>Asparagales</taxon>
        <taxon>Orchidaceae</taxon>
        <taxon>Vanilloideae</taxon>
        <taxon>Vanilleae</taxon>
        <taxon>Vanilla</taxon>
    </lineage>
</organism>
<reference evidence="1 2" key="1">
    <citation type="journal article" date="2020" name="Nat. Food">
        <title>A phased Vanilla planifolia genome enables genetic improvement of flavour and production.</title>
        <authorList>
            <person name="Hasing T."/>
            <person name="Tang H."/>
            <person name="Brym M."/>
            <person name="Khazi F."/>
            <person name="Huang T."/>
            <person name="Chambers A.H."/>
        </authorList>
    </citation>
    <scope>NUCLEOTIDE SEQUENCE [LARGE SCALE GENOMIC DNA]</scope>
    <source>
        <tissue evidence="1">Leaf</tissue>
    </source>
</reference>
<accession>A0A835UXZ0</accession>
<proteinExistence type="predicted"/>
<keyword evidence="2" id="KW-1185">Reference proteome</keyword>
<sequence length="98" mass="11414">MATQEYMDKMQLRQNYRNLWHSDLMRCSYGKTSKKDNHPMLSLNLLHLGSMQSLDIKTTMVQERGSYKTYSTAIIGWMSSQFTYISYGRVIDEDISGS</sequence>
<dbReference type="EMBL" id="JADCNL010000006">
    <property type="protein sequence ID" value="KAG0475901.1"/>
    <property type="molecule type" value="Genomic_DNA"/>
</dbReference>
<protein>
    <submittedName>
        <fullName evidence="1">Uncharacterized protein</fullName>
    </submittedName>
</protein>
<dbReference type="Proteomes" id="UP000636800">
    <property type="component" value="Chromosome 6"/>
</dbReference>
<name>A0A835UXZ0_VANPL</name>
<evidence type="ECO:0000313" key="2">
    <source>
        <dbReference type="Proteomes" id="UP000636800"/>
    </source>
</evidence>
<evidence type="ECO:0000313" key="1">
    <source>
        <dbReference type="EMBL" id="KAG0475901.1"/>
    </source>
</evidence>
<dbReference type="AlphaFoldDB" id="A0A835UXZ0"/>